<feature type="compositionally biased region" description="Basic and acidic residues" evidence="1">
    <location>
        <begin position="193"/>
        <end position="211"/>
    </location>
</feature>
<evidence type="ECO:0000313" key="3">
    <source>
        <dbReference type="Proteomes" id="UP000283509"/>
    </source>
</evidence>
<evidence type="ECO:0000313" key="2">
    <source>
        <dbReference type="EMBL" id="ROT83316.1"/>
    </source>
</evidence>
<feature type="region of interest" description="Disordered" evidence="1">
    <location>
        <begin position="235"/>
        <end position="254"/>
    </location>
</feature>
<name>A0A3R7MI85_PENVA</name>
<protein>
    <submittedName>
        <fullName evidence="2">Uncharacterized protein</fullName>
    </submittedName>
</protein>
<feature type="compositionally biased region" description="Polar residues" evidence="1">
    <location>
        <begin position="241"/>
        <end position="250"/>
    </location>
</feature>
<feature type="region of interest" description="Disordered" evidence="1">
    <location>
        <begin position="270"/>
        <end position="298"/>
    </location>
</feature>
<comment type="caution">
    <text evidence="2">The sequence shown here is derived from an EMBL/GenBank/DDBJ whole genome shotgun (WGS) entry which is preliminary data.</text>
</comment>
<accession>A0A3R7MI85</accession>
<dbReference type="EMBL" id="QCYY01000703">
    <property type="protein sequence ID" value="ROT83316.1"/>
    <property type="molecule type" value="Genomic_DNA"/>
</dbReference>
<feature type="region of interest" description="Disordered" evidence="1">
    <location>
        <begin position="350"/>
        <end position="403"/>
    </location>
</feature>
<proteinExistence type="predicted"/>
<evidence type="ECO:0000256" key="1">
    <source>
        <dbReference type="SAM" id="MobiDB-lite"/>
    </source>
</evidence>
<feature type="region of interest" description="Disordered" evidence="1">
    <location>
        <begin position="432"/>
        <end position="459"/>
    </location>
</feature>
<keyword evidence="3" id="KW-1185">Reference proteome</keyword>
<dbReference type="AlphaFoldDB" id="A0A3R7MI85"/>
<reference evidence="2 3" key="2">
    <citation type="submission" date="2019-01" db="EMBL/GenBank/DDBJ databases">
        <title>The decoding of complex shrimp genome reveals the adaptation for benthos swimmer, frequently molting mechanism and breeding impact on genome.</title>
        <authorList>
            <person name="Sun Y."/>
            <person name="Gao Y."/>
            <person name="Yu Y."/>
        </authorList>
    </citation>
    <scope>NUCLEOTIDE SEQUENCE [LARGE SCALE GENOMIC DNA]</scope>
    <source>
        <tissue evidence="2">Muscle</tissue>
    </source>
</reference>
<reference evidence="2 3" key="1">
    <citation type="submission" date="2018-04" db="EMBL/GenBank/DDBJ databases">
        <authorList>
            <person name="Zhang X."/>
            <person name="Yuan J."/>
            <person name="Li F."/>
            <person name="Xiang J."/>
        </authorList>
    </citation>
    <scope>NUCLEOTIDE SEQUENCE [LARGE SCALE GENOMIC DNA]</scope>
    <source>
        <tissue evidence="2">Muscle</tissue>
    </source>
</reference>
<dbReference type="Proteomes" id="UP000283509">
    <property type="component" value="Unassembled WGS sequence"/>
</dbReference>
<gene>
    <name evidence="2" type="ORF">C7M84_023523</name>
</gene>
<sequence>MQAECPSLVKEEAQPVVKQSELIESQKVAESQKSIDELFDQLANDAVEDIERFSELVESPEVKKGTSKTIARIASEESLGDTDSAISTGPSKTASVPSKPSVLADLEGIEYMDTGGESASSPEEVSHIKEGYTKLGAETPTTPVAPQISMVGMENLSGCDSKSSDSTKNSPEEAKDIPEEPRSISEPPSLSESKPKFSSEQRRDSLDDYVTKSRYEGYIPRFKERSSVISGEFAGEVDTPVNGSTDNLTNGEVPEKKTIRADCKNLQDSVLGSGSKRSISEVSGDLPDSGQTFQAEENRSKVRVGALFRDDSVLGTVGKHGSLQDVNVPFADDSQDEEVFVLKEDEKNIIVSTKKVPKSPRKEKSPRKSSPIKEVPSPSHNNLPATPLTHPEQFDQPCPNESCSRCLTTIAPTPPPRTQHAASLKGMYTPIGVERPVSTPNLSTVEREKSGKRLGFVPN</sequence>
<feature type="compositionally biased region" description="Polar residues" evidence="1">
    <location>
        <begin position="84"/>
        <end position="98"/>
    </location>
</feature>
<feature type="compositionally biased region" description="Basic and acidic residues" evidence="1">
    <location>
        <begin position="162"/>
        <end position="183"/>
    </location>
</feature>
<feature type="compositionally biased region" description="Basic residues" evidence="1">
    <location>
        <begin position="355"/>
        <end position="367"/>
    </location>
</feature>
<feature type="region of interest" description="Disordered" evidence="1">
    <location>
        <begin position="74"/>
        <end position="211"/>
    </location>
</feature>
<organism evidence="2 3">
    <name type="scientific">Penaeus vannamei</name>
    <name type="common">Whiteleg shrimp</name>
    <name type="synonym">Litopenaeus vannamei</name>
    <dbReference type="NCBI Taxonomy" id="6689"/>
    <lineage>
        <taxon>Eukaryota</taxon>
        <taxon>Metazoa</taxon>
        <taxon>Ecdysozoa</taxon>
        <taxon>Arthropoda</taxon>
        <taxon>Crustacea</taxon>
        <taxon>Multicrustacea</taxon>
        <taxon>Malacostraca</taxon>
        <taxon>Eumalacostraca</taxon>
        <taxon>Eucarida</taxon>
        <taxon>Decapoda</taxon>
        <taxon>Dendrobranchiata</taxon>
        <taxon>Penaeoidea</taxon>
        <taxon>Penaeidae</taxon>
        <taxon>Penaeus</taxon>
    </lineage>
</organism>
<feature type="compositionally biased region" description="Polar residues" evidence="1">
    <location>
        <begin position="270"/>
        <end position="281"/>
    </location>
</feature>